<feature type="transmembrane region" description="Helical" evidence="6">
    <location>
        <begin position="396"/>
        <end position="418"/>
    </location>
</feature>
<evidence type="ECO:0000256" key="1">
    <source>
        <dbReference type="ARBA" id="ARBA00004141"/>
    </source>
</evidence>
<keyword evidence="3 6" id="KW-0812">Transmembrane</keyword>
<keyword evidence="7" id="KW-0762">Sugar transport</keyword>
<protein>
    <submittedName>
        <fullName evidence="7">Sugar transport protein</fullName>
    </submittedName>
</protein>
<dbReference type="GO" id="GO:0008506">
    <property type="term" value="F:sucrose:proton symporter activity"/>
    <property type="evidence" value="ECO:0007669"/>
    <property type="project" value="TreeGrafter"/>
</dbReference>
<dbReference type="EMBL" id="LNQE01000561">
    <property type="protein sequence ID" value="KUG25979.1"/>
    <property type="molecule type" value="Genomic_DNA"/>
</dbReference>
<feature type="transmembrane region" description="Helical" evidence="6">
    <location>
        <begin position="256"/>
        <end position="275"/>
    </location>
</feature>
<dbReference type="SUPFAM" id="SSF103473">
    <property type="entry name" value="MFS general substrate transporter"/>
    <property type="match status" value="1"/>
</dbReference>
<evidence type="ECO:0000256" key="3">
    <source>
        <dbReference type="ARBA" id="ARBA00022692"/>
    </source>
</evidence>
<organism evidence="7">
    <name type="scientific">hydrocarbon metagenome</name>
    <dbReference type="NCBI Taxonomy" id="938273"/>
    <lineage>
        <taxon>unclassified sequences</taxon>
        <taxon>metagenomes</taxon>
        <taxon>ecological metagenomes</taxon>
    </lineage>
</organism>
<proteinExistence type="predicted"/>
<keyword evidence="5 6" id="KW-0472">Membrane</keyword>
<evidence type="ECO:0000256" key="6">
    <source>
        <dbReference type="SAM" id="Phobius"/>
    </source>
</evidence>
<evidence type="ECO:0000313" key="7">
    <source>
        <dbReference type="EMBL" id="KUG25979.1"/>
    </source>
</evidence>
<feature type="transmembrane region" description="Helical" evidence="6">
    <location>
        <begin position="50"/>
        <end position="71"/>
    </location>
</feature>
<evidence type="ECO:0000256" key="2">
    <source>
        <dbReference type="ARBA" id="ARBA00022448"/>
    </source>
</evidence>
<feature type="transmembrane region" description="Helical" evidence="6">
    <location>
        <begin position="462"/>
        <end position="481"/>
    </location>
</feature>
<keyword evidence="2" id="KW-0813">Transport</keyword>
<feature type="transmembrane region" description="Helical" evidence="6">
    <location>
        <begin position="178"/>
        <end position="199"/>
    </location>
</feature>
<feature type="transmembrane region" description="Helical" evidence="6">
    <location>
        <begin position="83"/>
        <end position="102"/>
    </location>
</feature>
<comment type="caution">
    <text evidence="7">The sequence shown here is derived from an EMBL/GenBank/DDBJ whole genome shotgun (WGS) entry which is preliminary data.</text>
</comment>
<reference evidence="7" key="1">
    <citation type="journal article" date="2015" name="Proc. Natl. Acad. Sci. U.S.A.">
        <title>Networks of energetic and metabolic interactions define dynamics in microbial communities.</title>
        <authorList>
            <person name="Embree M."/>
            <person name="Liu J.K."/>
            <person name="Al-Bassam M.M."/>
            <person name="Zengler K."/>
        </authorList>
    </citation>
    <scope>NUCLEOTIDE SEQUENCE</scope>
</reference>
<dbReference type="InterPro" id="IPR036259">
    <property type="entry name" value="MFS_trans_sf"/>
</dbReference>
<dbReference type="Gene3D" id="1.20.1250.20">
    <property type="entry name" value="MFS general substrate transporter like domains"/>
    <property type="match status" value="2"/>
</dbReference>
<evidence type="ECO:0000256" key="4">
    <source>
        <dbReference type="ARBA" id="ARBA00022989"/>
    </source>
</evidence>
<name>A0A0W8FYH8_9ZZZZ</name>
<feature type="transmembrane region" description="Helical" evidence="6">
    <location>
        <begin position="12"/>
        <end position="38"/>
    </location>
</feature>
<feature type="transmembrane region" description="Helical" evidence="6">
    <location>
        <begin position="154"/>
        <end position="172"/>
    </location>
</feature>
<feature type="transmembrane region" description="Helical" evidence="6">
    <location>
        <begin position="340"/>
        <end position="360"/>
    </location>
</feature>
<sequence>MLEMQKKLSNVFYAILALPATAMGFALSIQIAALSWILSTQYGLEIHDVGLVWAAGPIAGILGQVIIGLISDKVWFWNGRRRPFIFIGGFLAALMLLALPNIDIISTSVGIGGILGMAIAVALTLDLAINISFNPTRSIIADVTPEGVERTKGYAWMQTISGTFGVMAYVIGAVWDNYILIYFGVALVLVLSIIPPFFIEEPRELKQSEDDDPSYKTSDNTSFLVMLNNIKPLWGFLIYSVYALTARMINFKMDNYYVEILCFAITLYFLIKVILAKSDGLSKKQRGIVGFKKVLAAHSFTWLGIQTMFVYMFAYIQYKVYGYVTGAEIAPAIQIEMGKVVAISFLILNAVGAILPAFVLEPITRRIGRVKTHAICISIMAIGYAGLLFFGFTPIMIYILMGVLGVGWAATISLPFAIMSQKVDQSQMGLFMGLFNLSVVLPQLVASFGVGQAVSDTPDKSLIFIISSVTLAISALLWFMVKEDQEPETNQ</sequence>
<keyword evidence="4 6" id="KW-1133">Transmembrane helix</keyword>
<dbReference type="PANTHER" id="PTHR19432">
    <property type="entry name" value="SUGAR TRANSPORTER"/>
    <property type="match status" value="1"/>
</dbReference>
<feature type="transmembrane region" description="Helical" evidence="6">
    <location>
        <begin position="372"/>
        <end position="390"/>
    </location>
</feature>
<feature type="transmembrane region" description="Helical" evidence="6">
    <location>
        <begin position="108"/>
        <end position="133"/>
    </location>
</feature>
<dbReference type="PANTHER" id="PTHR19432:SF35">
    <property type="entry name" value="SOLUTE CARRIER FAMILY 45 MEMBER 3 ISOFORM X1"/>
    <property type="match status" value="1"/>
</dbReference>
<dbReference type="Pfam" id="PF07690">
    <property type="entry name" value="MFS_1"/>
    <property type="match status" value="1"/>
</dbReference>
<feature type="transmembrane region" description="Helical" evidence="6">
    <location>
        <begin position="430"/>
        <end position="450"/>
    </location>
</feature>
<comment type="subcellular location">
    <subcellularLocation>
        <location evidence="1">Membrane</location>
        <topology evidence="1">Multi-pass membrane protein</topology>
    </subcellularLocation>
</comment>
<feature type="transmembrane region" description="Helical" evidence="6">
    <location>
        <begin position="295"/>
        <end position="316"/>
    </location>
</feature>
<dbReference type="GO" id="GO:0016020">
    <property type="term" value="C:membrane"/>
    <property type="evidence" value="ECO:0007669"/>
    <property type="project" value="UniProtKB-SubCell"/>
</dbReference>
<accession>A0A0W8FYH8</accession>
<gene>
    <name evidence="7" type="ORF">ASZ90_004182</name>
</gene>
<dbReference type="InterPro" id="IPR011701">
    <property type="entry name" value="MFS"/>
</dbReference>
<dbReference type="AlphaFoldDB" id="A0A0W8FYH8"/>
<feature type="transmembrane region" description="Helical" evidence="6">
    <location>
        <begin position="233"/>
        <end position="250"/>
    </location>
</feature>
<evidence type="ECO:0000256" key="5">
    <source>
        <dbReference type="ARBA" id="ARBA00023136"/>
    </source>
</evidence>